<gene>
    <name evidence="8" type="ORF">A3F83_11225</name>
</gene>
<evidence type="ECO:0000256" key="1">
    <source>
        <dbReference type="ARBA" id="ARBA00004651"/>
    </source>
</evidence>
<reference evidence="8 9" key="1">
    <citation type="journal article" date="2016" name="Nat. Commun.">
        <title>Thousands of microbial genomes shed light on interconnected biogeochemical processes in an aquifer system.</title>
        <authorList>
            <person name="Anantharaman K."/>
            <person name="Brown C.T."/>
            <person name="Hug L.A."/>
            <person name="Sharon I."/>
            <person name="Castelle C.J."/>
            <person name="Probst A.J."/>
            <person name="Thomas B.C."/>
            <person name="Singh A."/>
            <person name="Wilkins M.J."/>
            <person name="Karaoz U."/>
            <person name="Brodie E.L."/>
            <person name="Williams K.H."/>
            <person name="Hubbard S.S."/>
            <person name="Banfield J.F."/>
        </authorList>
    </citation>
    <scope>NUCLEOTIDE SEQUENCE [LARGE SCALE GENOMIC DNA]</scope>
</reference>
<keyword evidence="3 6" id="KW-0812">Transmembrane</keyword>
<dbReference type="InterPro" id="IPR003838">
    <property type="entry name" value="ABC3_permease_C"/>
</dbReference>
<organism evidence="8 9">
    <name type="scientific">Candidatus Glassbacteria bacterium RIFCSPLOWO2_12_FULL_58_11</name>
    <dbReference type="NCBI Taxonomy" id="1817867"/>
    <lineage>
        <taxon>Bacteria</taxon>
        <taxon>Candidatus Glassiibacteriota</taxon>
    </lineage>
</organism>
<dbReference type="EMBL" id="MFIX01000048">
    <property type="protein sequence ID" value="OGG05465.1"/>
    <property type="molecule type" value="Genomic_DNA"/>
</dbReference>
<keyword evidence="2" id="KW-1003">Cell membrane</keyword>
<evidence type="ECO:0000256" key="5">
    <source>
        <dbReference type="ARBA" id="ARBA00023136"/>
    </source>
</evidence>
<name>A0A1F5YZB8_9BACT</name>
<dbReference type="Pfam" id="PF02687">
    <property type="entry name" value="FtsX"/>
    <property type="match status" value="1"/>
</dbReference>
<feature type="transmembrane region" description="Helical" evidence="6">
    <location>
        <begin position="12"/>
        <end position="35"/>
    </location>
</feature>
<comment type="subcellular location">
    <subcellularLocation>
        <location evidence="1">Cell membrane</location>
        <topology evidence="1">Multi-pass membrane protein</topology>
    </subcellularLocation>
</comment>
<keyword evidence="5 6" id="KW-0472">Membrane</keyword>
<dbReference type="Proteomes" id="UP000179129">
    <property type="component" value="Unassembled WGS sequence"/>
</dbReference>
<evidence type="ECO:0000256" key="6">
    <source>
        <dbReference type="SAM" id="Phobius"/>
    </source>
</evidence>
<comment type="caution">
    <text evidence="8">The sequence shown here is derived from an EMBL/GenBank/DDBJ whole genome shotgun (WGS) entry which is preliminary data.</text>
</comment>
<evidence type="ECO:0000256" key="3">
    <source>
        <dbReference type="ARBA" id="ARBA00022692"/>
    </source>
</evidence>
<evidence type="ECO:0000256" key="4">
    <source>
        <dbReference type="ARBA" id="ARBA00022989"/>
    </source>
</evidence>
<dbReference type="GO" id="GO:0005886">
    <property type="term" value="C:plasma membrane"/>
    <property type="evidence" value="ECO:0007669"/>
    <property type="project" value="UniProtKB-SubCell"/>
</dbReference>
<evidence type="ECO:0000259" key="7">
    <source>
        <dbReference type="Pfam" id="PF02687"/>
    </source>
</evidence>
<protein>
    <recommendedName>
        <fullName evidence="7">ABC3 transporter permease C-terminal domain-containing protein</fullName>
    </recommendedName>
</protein>
<accession>A0A1F5YZB8</accession>
<feature type="domain" description="ABC3 transporter permease C-terminal" evidence="7">
    <location>
        <begin position="14"/>
        <end position="66"/>
    </location>
</feature>
<proteinExistence type="predicted"/>
<dbReference type="AlphaFoldDB" id="A0A1F5YZB8"/>
<sequence length="71" mass="7853">MYRAEEREAEVISAFTLLAILVTCLGLLGLISFAAENRTKETGVRKVLGASVRDIVLLLSREFLVLWGSRS</sequence>
<dbReference type="STRING" id="1817867.A3F83_11225"/>
<evidence type="ECO:0000313" key="9">
    <source>
        <dbReference type="Proteomes" id="UP000179129"/>
    </source>
</evidence>
<keyword evidence="4 6" id="KW-1133">Transmembrane helix</keyword>
<evidence type="ECO:0000313" key="8">
    <source>
        <dbReference type="EMBL" id="OGG05465.1"/>
    </source>
</evidence>
<evidence type="ECO:0000256" key="2">
    <source>
        <dbReference type="ARBA" id="ARBA00022475"/>
    </source>
</evidence>